<dbReference type="InterPro" id="IPR050765">
    <property type="entry name" value="Riboflavin_Biosynth_HTPR"/>
</dbReference>
<dbReference type="InterPro" id="IPR002734">
    <property type="entry name" value="RibDG_C"/>
</dbReference>
<dbReference type="InterPro" id="IPR024072">
    <property type="entry name" value="DHFR-like_dom_sf"/>
</dbReference>
<accession>A0A975M4S2</accession>
<dbReference type="PANTHER" id="PTHR38011:SF11">
    <property type="entry name" value="2,5-DIAMINO-6-RIBOSYLAMINO-4(3H)-PYRIMIDINONE 5'-PHOSPHATE REDUCTASE"/>
    <property type="match status" value="1"/>
</dbReference>
<sequence>MGKVIYYVASSMDGYIATEDDNLDWLLSFGFEAFQAHFDQFMASVGSLVMGSATYEWVRVNEPGTWAYGTLPCQVLTSRSLQAPEGTGVRFTSGDIGSICAAAVSDAGDADVWVIGGGKVAAQFADAGLLDEIRVTYMPVALGRGRPLLPVTAPTAPMRLTGTTSFNGGAAELRYSLELRPPQHL</sequence>
<protein>
    <submittedName>
        <fullName evidence="2">Dihydrofolate reductase family protein</fullName>
    </submittedName>
</protein>
<dbReference type="GO" id="GO:0008703">
    <property type="term" value="F:5-amino-6-(5-phosphoribosylamino)uracil reductase activity"/>
    <property type="evidence" value="ECO:0007669"/>
    <property type="project" value="InterPro"/>
</dbReference>
<name>A0A975M4S2_9MICC</name>
<keyword evidence="3" id="KW-1185">Reference proteome</keyword>
<dbReference type="PANTHER" id="PTHR38011">
    <property type="entry name" value="DIHYDROFOLATE REDUCTASE FAMILY PROTEIN (AFU_ORTHOLOGUE AFUA_8G06820)"/>
    <property type="match status" value="1"/>
</dbReference>
<dbReference type="RefSeq" id="WP_210227434.1">
    <property type="nucleotide sequence ID" value="NZ_CP076022.1"/>
</dbReference>
<gene>
    <name evidence="2" type="ORF">KKR91_15710</name>
</gene>
<dbReference type="KEGG" id="ajg:KKR91_15710"/>
<dbReference type="AlphaFoldDB" id="A0A975M4S2"/>
<dbReference type="GO" id="GO:0009231">
    <property type="term" value="P:riboflavin biosynthetic process"/>
    <property type="evidence" value="ECO:0007669"/>
    <property type="project" value="InterPro"/>
</dbReference>
<dbReference type="Pfam" id="PF01872">
    <property type="entry name" value="RibD_C"/>
    <property type="match status" value="1"/>
</dbReference>
<feature type="domain" description="Bacterial bifunctional deaminase-reductase C-terminal" evidence="1">
    <location>
        <begin position="106"/>
        <end position="166"/>
    </location>
</feature>
<proteinExistence type="predicted"/>
<evidence type="ECO:0000259" key="1">
    <source>
        <dbReference type="Pfam" id="PF01872"/>
    </source>
</evidence>
<dbReference type="Proteomes" id="UP000676885">
    <property type="component" value="Chromosome"/>
</dbReference>
<evidence type="ECO:0000313" key="2">
    <source>
        <dbReference type="EMBL" id="QWC09882.1"/>
    </source>
</evidence>
<dbReference type="EMBL" id="CP076022">
    <property type="protein sequence ID" value="QWC09882.1"/>
    <property type="molecule type" value="Genomic_DNA"/>
</dbReference>
<dbReference type="Gene3D" id="3.40.430.10">
    <property type="entry name" value="Dihydrofolate Reductase, subunit A"/>
    <property type="match status" value="1"/>
</dbReference>
<reference evidence="2 3" key="1">
    <citation type="submission" date="2021-05" db="EMBL/GenBank/DDBJ databases">
        <title>Novel species in genus Arthrobacter.</title>
        <authorList>
            <person name="Zhang G."/>
        </authorList>
    </citation>
    <scope>NUCLEOTIDE SEQUENCE [LARGE SCALE GENOMIC DNA]</scope>
    <source>
        <strain evidence="3">zg-ZUI227</strain>
    </source>
</reference>
<organism evidence="2 3">
    <name type="scientific">Arthrobacter jiangjiafuii</name>
    <dbReference type="NCBI Taxonomy" id="2817475"/>
    <lineage>
        <taxon>Bacteria</taxon>
        <taxon>Bacillati</taxon>
        <taxon>Actinomycetota</taxon>
        <taxon>Actinomycetes</taxon>
        <taxon>Micrococcales</taxon>
        <taxon>Micrococcaceae</taxon>
        <taxon>Arthrobacter</taxon>
    </lineage>
</organism>
<evidence type="ECO:0000313" key="3">
    <source>
        <dbReference type="Proteomes" id="UP000676885"/>
    </source>
</evidence>
<dbReference type="SUPFAM" id="SSF53597">
    <property type="entry name" value="Dihydrofolate reductase-like"/>
    <property type="match status" value="1"/>
</dbReference>